<proteinExistence type="predicted"/>
<keyword evidence="1" id="KW-0732">Signal</keyword>
<evidence type="ECO:0000313" key="2">
    <source>
        <dbReference type="EMBL" id="RDH39913.1"/>
    </source>
</evidence>
<reference evidence="2 3" key="1">
    <citation type="journal article" date="2017" name="Int. J. Syst. Evol. Microbiol.">
        <title>Aquarickettsiella crustaci n. gen. n. sp. (Gammaproteobacteria: Legionellales: Coxiellaceae); a bacterial pathogen of the freshwater crustacean: Gammarus fossarum (Malacostraca: Amphipoda).</title>
        <authorList>
            <person name="Bojko J."/>
            <person name="Dunn A.M."/>
            <person name="Stebbing P.D."/>
            <person name="Van Aerle R."/>
            <person name="Bacela-Spychalska K."/>
            <person name="Bean T.P."/>
            <person name="Stentiford G.D."/>
        </authorList>
    </citation>
    <scope>NUCLEOTIDE SEQUENCE [LARGE SCALE GENOMIC DNA]</scope>
    <source>
        <strain evidence="2">RA15029</strain>
    </source>
</reference>
<dbReference type="Proteomes" id="UP000226429">
    <property type="component" value="Unassembled WGS sequence"/>
</dbReference>
<accession>A0A370CG40</accession>
<feature type="signal peptide" evidence="1">
    <location>
        <begin position="1"/>
        <end position="21"/>
    </location>
</feature>
<dbReference type="PROSITE" id="PS51257">
    <property type="entry name" value="PROKAR_LIPOPROTEIN"/>
    <property type="match status" value="1"/>
</dbReference>
<evidence type="ECO:0000313" key="3">
    <source>
        <dbReference type="Proteomes" id="UP000226429"/>
    </source>
</evidence>
<organism evidence="2 3">
    <name type="scientific">Candidatus Aquirickettsiella gammari</name>
    <dbReference type="NCBI Taxonomy" id="2016198"/>
    <lineage>
        <taxon>Bacteria</taxon>
        <taxon>Pseudomonadati</taxon>
        <taxon>Pseudomonadota</taxon>
        <taxon>Gammaproteobacteria</taxon>
        <taxon>Legionellales</taxon>
        <taxon>Coxiellaceae</taxon>
        <taxon>Candidatus Aquirickettsiella</taxon>
    </lineage>
</organism>
<protein>
    <recommendedName>
        <fullName evidence="4">Lipoprotein</fullName>
    </recommendedName>
</protein>
<evidence type="ECO:0000256" key="1">
    <source>
        <dbReference type="SAM" id="SignalP"/>
    </source>
</evidence>
<evidence type="ECO:0008006" key="4">
    <source>
        <dbReference type="Google" id="ProtNLM"/>
    </source>
</evidence>
<dbReference type="AlphaFoldDB" id="A0A370CG40"/>
<dbReference type="EMBL" id="NMOS02000027">
    <property type="protein sequence ID" value="RDH39913.1"/>
    <property type="molecule type" value="Genomic_DNA"/>
</dbReference>
<name>A0A370CG40_9COXI</name>
<feature type="chain" id="PRO_5016579529" description="Lipoprotein" evidence="1">
    <location>
        <begin position="22"/>
        <end position="78"/>
    </location>
</feature>
<gene>
    <name evidence="2" type="ORF">CFE62_006590</name>
</gene>
<reference evidence="2 3" key="2">
    <citation type="journal article" date="2018" name="J. Invertebr. Pathol.">
        <title>'Candidatus Aquirickettsiella gammari' (Gammaproteobacteria: Legionellales: Coxiellaceae): A bacterial pathogen of the freshwater crustacean Gammarus fossarum (Malacostraca: Amphipoda).</title>
        <authorList>
            <person name="Bojko J."/>
            <person name="Dunn A.M."/>
            <person name="Stebbing P.D."/>
            <person name="van Aerle R."/>
            <person name="Bacela-Spychalska K."/>
            <person name="Bean T.P."/>
            <person name="Urrutia A."/>
            <person name="Stentiford G.D."/>
        </authorList>
    </citation>
    <scope>NUCLEOTIDE SEQUENCE [LARGE SCALE GENOMIC DNA]</scope>
    <source>
        <strain evidence="2">RA15029</strain>
    </source>
</reference>
<sequence>MRKKLVCLLLFGFTLSLTACASVSSYIKTQCSQYLRSQNLPPLKVPAGLQIQRDERYVIPEVSAARPTQLPDLQSPMS</sequence>
<keyword evidence="3" id="KW-1185">Reference proteome</keyword>
<comment type="caution">
    <text evidence="2">The sequence shown here is derived from an EMBL/GenBank/DDBJ whole genome shotgun (WGS) entry which is preliminary data.</text>
</comment>